<feature type="transmembrane region" description="Helical" evidence="9">
    <location>
        <begin position="104"/>
        <end position="127"/>
    </location>
</feature>
<accession>A0A0G0T9D7</accession>
<feature type="transmembrane region" description="Helical" evidence="9">
    <location>
        <begin position="59"/>
        <end position="83"/>
    </location>
</feature>
<evidence type="ECO:0000256" key="9">
    <source>
        <dbReference type="RuleBase" id="RU361157"/>
    </source>
</evidence>
<comment type="caution">
    <text evidence="11">The sequence shown here is derived from an EMBL/GenBank/DDBJ whole genome shotgun (WGS) entry which is preliminary data.</text>
</comment>
<dbReference type="InterPro" id="IPR013525">
    <property type="entry name" value="ABC2_TM"/>
</dbReference>
<organism evidence="11 12">
    <name type="scientific">Candidatus Woesebacteria bacterium GW2011_GWA2_40_7b</name>
    <dbReference type="NCBI Taxonomy" id="1618563"/>
    <lineage>
        <taxon>Bacteria</taxon>
        <taxon>Candidatus Woeseibacteriota</taxon>
    </lineage>
</organism>
<evidence type="ECO:0000256" key="7">
    <source>
        <dbReference type="ARBA" id="ARBA00022989"/>
    </source>
</evidence>
<dbReference type="GO" id="GO:0043190">
    <property type="term" value="C:ATP-binding cassette (ABC) transporter complex"/>
    <property type="evidence" value="ECO:0007669"/>
    <property type="project" value="InterPro"/>
</dbReference>
<keyword evidence="6 9" id="KW-0812">Transmembrane</keyword>
<dbReference type="Proteomes" id="UP000034562">
    <property type="component" value="Unassembled WGS sequence"/>
</dbReference>
<dbReference type="EMBL" id="LBZK01000001">
    <property type="protein sequence ID" value="KKR71426.1"/>
    <property type="molecule type" value="Genomic_DNA"/>
</dbReference>
<keyword evidence="8 9" id="KW-0472">Membrane</keyword>
<dbReference type="InterPro" id="IPR047817">
    <property type="entry name" value="ABC2_TM_bact-type"/>
</dbReference>
<gene>
    <name evidence="11" type="ORF">UU12_C0001G0009</name>
</gene>
<sequence length="252" mass="28859">MKYKDLLIELVKREIKARYKQSILGCAWVIIVPLLNLIVLTMVFSYFVRIPTGNIPYPVFLFTGLIPWTFTANSLISSTSSLVGNSSLITKIYLPMEVFPISTVLVKFIDFFLTVIVGVLLVLIFGIKLHPLFIYLPVIFTVQLFLTLGISFIFSAMNVFYRDIGNVMGVMVTIWMYLSPVLYPQELIPTQWLPIYNLNPMASIISAYRNTMLYGVSPAWPSFIYSIIVSLLIFIVGFLFFKHRSRYFADVI</sequence>
<dbReference type="InterPro" id="IPR000412">
    <property type="entry name" value="ABC_2_transport"/>
</dbReference>
<dbReference type="PANTHER" id="PTHR30413:SF8">
    <property type="entry name" value="TRANSPORT PERMEASE PROTEIN"/>
    <property type="match status" value="1"/>
</dbReference>
<feature type="transmembrane region" description="Helical" evidence="9">
    <location>
        <begin position="164"/>
        <end position="183"/>
    </location>
</feature>
<evidence type="ECO:0000256" key="1">
    <source>
        <dbReference type="ARBA" id="ARBA00004429"/>
    </source>
</evidence>
<evidence type="ECO:0000256" key="2">
    <source>
        <dbReference type="ARBA" id="ARBA00007783"/>
    </source>
</evidence>
<proteinExistence type="inferred from homology"/>
<evidence type="ECO:0000256" key="3">
    <source>
        <dbReference type="ARBA" id="ARBA00022448"/>
    </source>
</evidence>
<dbReference type="Pfam" id="PF01061">
    <property type="entry name" value="ABC2_membrane"/>
    <property type="match status" value="1"/>
</dbReference>
<feature type="transmembrane region" description="Helical" evidence="9">
    <location>
        <begin position="133"/>
        <end position="157"/>
    </location>
</feature>
<evidence type="ECO:0000256" key="4">
    <source>
        <dbReference type="ARBA" id="ARBA00022475"/>
    </source>
</evidence>
<comment type="subcellular location">
    <subcellularLocation>
        <location evidence="1">Cell inner membrane</location>
        <topology evidence="1">Multi-pass membrane protein</topology>
    </subcellularLocation>
    <subcellularLocation>
        <location evidence="9">Cell membrane</location>
        <topology evidence="9">Multi-pass membrane protein</topology>
    </subcellularLocation>
</comment>
<dbReference type="PROSITE" id="PS51012">
    <property type="entry name" value="ABC_TM2"/>
    <property type="match status" value="1"/>
</dbReference>
<evidence type="ECO:0000256" key="5">
    <source>
        <dbReference type="ARBA" id="ARBA00022519"/>
    </source>
</evidence>
<evidence type="ECO:0000313" key="12">
    <source>
        <dbReference type="Proteomes" id="UP000034562"/>
    </source>
</evidence>
<dbReference type="STRING" id="1618563.UU12_C0001G0009"/>
<keyword evidence="4 9" id="KW-1003">Cell membrane</keyword>
<keyword evidence="5" id="KW-0997">Cell inner membrane</keyword>
<protein>
    <recommendedName>
        <fullName evidence="9">Transport permease protein</fullName>
    </recommendedName>
</protein>
<evidence type="ECO:0000313" key="11">
    <source>
        <dbReference type="EMBL" id="KKR71426.1"/>
    </source>
</evidence>
<reference evidence="11 12" key="1">
    <citation type="journal article" date="2015" name="Nature">
        <title>rRNA introns, odd ribosomes, and small enigmatic genomes across a large radiation of phyla.</title>
        <authorList>
            <person name="Brown C.T."/>
            <person name="Hug L.A."/>
            <person name="Thomas B.C."/>
            <person name="Sharon I."/>
            <person name="Castelle C.J."/>
            <person name="Singh A."/>
            <person name="Wilkins M.J."/>
            <person name="Williams K.H."/>
            <person name="Banfield J.F."/>
        </authorList>
    </citation>
    <scope>NUCLEOTIDE SEQUENCE [LARGE SCALE GENOMIC DNA]</scope>
</reference>
<comment type="similarity">
    <text evidence="2 9">Belongs to the ABC-2 integral membrane protein family.</text>
</comment>
<feature type="domain" description="ABC transmembrane type-2" evidence="10">
    <location>
        <begin position="24"/>
        <end position="244"/>
    </location>
</feature>
<feature type="transmembrane region" description="Helical" evidence="9">
    <location>
        <begin position="21"/>
        <end position="47"/>
    </location>
</feature>
<dbReference type="AlphaFoldDB" id="A0A0G0T9D7"/>
<evidence type="ECO:0000256" key="8">
    <source>
        <dbReference type="ARBA" id="ARBA00023136"/>
    </source>
</evidence>
<dbReference type="GO" id="GO:0140359">
    <property type="term" value="F:ABC-type transporter activity"/>
    <property type="evidence" value="ECO:0007669"/>
    <property type="project" value="InterPro"/>
</dbReference>
<keyword evidence="7 9" id="KW-1133">Transmembrane helix</keyword>
<dbReference type="PRINTS" id="PR00164">
    <property type="entry name" value="ABC2TRNSPORT"/>
</dbReference>
<keyword evidence="3 9" id="KW-0813">Transport</keyword>
<name>A0A0G0T9D7_9BACT</name>
<dbReference type="PANTHER" id="PTHR30413">
    <property type="entry name" value="INNER MEMBRANE TRANSPORT PERMEASE"/>
    <property type="match status" value="1"/>
</dbReference>
<feature type="transmembrane region" description="Helical" evidence="9">
    <location>
        <begin position="222"/>
        <end position="241"/>
    </location>
</feature>
<evidence type="ECO:0000259" key="10">
    <source>
        <dbReference type="PROSITE" id="PS51012"/>
    </source>
</evidence>
<dbReference type="GO" id="GO:0015920">
    <property type="term" value="P:lipopolysaccharide transport"/>
    <property type="evidence" value="ECO:0007669"/>
    <property type="project" value="TreeGrafter"/>
</dbReference>
<evidence type="ECO:0000256" key="6">
    <source>
        <dbReference type="ARBA" id="ARBA00022692"/>
    </source>
</evidence>